<evidence type="ECO:0000259" key="3">
    <source>
        <dbReference type="Pfam" id="PF17886"/>
    </source>
</evidence>
<dbReference type="InterPro" id="IPR053262">
    <property type="entry name" value="ArsA_ATPase-like"/>
</dbReference>
<evidence type="ECO:0000313" key="4">
    <source>
        <dbReference type="EMBL" id="MBD2183678.1"/>
    </source>
</evidence>
<dbReference type="Gene3D" id="3.40.50.300">
    <property type="entry name" value="P-loop containing nucleotide triphosphate hydrolases"/>
    <property type="match status" value="1"/>
</dbReference>
<reference evidence="4" key="2">
    <citation type="submission" date="2020-08" db="EMBL/GenBank/DDBJ databases">
        <authorList>
            <person name="Chen M."/>
            <person name="Teng W."/>
            <person name="Zhao L."/>
            <person name="Hu C."/>
            <person name="Zhou Y."/>
            <person name="Han B."/>
            <person name="Song L."/>
            <person name="Shu W."/>
        </authorList>
    </citation>
    <scope>NUCLEOTIDE SEQUENCE</scope>
    <source>
        <strain evidence="4">FACHB-1375</strain>
    </source>
</reference>
<evidence type="ECO:0000259" key="2">
    <source>
        <dbReference type="Pfam" id="PF02374"/>
    </source>
</evidence>
<gene>
    <name evidence="4" type="ORF">H6G03_21885</name>
</gene>
<protein>
    <submittedName>
        <fullName evidence="4">ArsA family ATPase</fullName>
    </submittedName>
</protein>
<comment type="caution">
    <text evidence="4">The sequence shown here is derived from an EMBL/GenBank/DDBJ whole genome shotgun (WGS) entry which is preliminary data.</text>
</comment>
<dbReference type="Pfam" id="PF17886">
    <property type="entry name" value="ArsA_HSP20"/>
    <property type="match status" value="1"/>
</dbReference>
<reference evidence="4" key="1">
    <citation type="journal article" date="2015" name="ISME J.">
        <title>Draft Genome Sequence of Streptomyces incarnatus NRRL8089, which Produces the Nucleoside Antibiotic Sinefungin.</title>
        <authorList>
            <person name="Oshima K."/>
            <person name="Hattori M."/>
            <person name="Shimizu H."/>
            <person name="Fukuda K."/>
            <person name="Nemoto M."/>
            <person name="Inagaki K."/>
            <person name="Tamura T."/>
        </authorList>
    </citation>
    <scope>NUCLEOTIDE SEQUENCE</scope>
    <source>
        <strain evidence="4">FACHB-1375</strain>
    </source>
</reference>
<dbReference type="Pfam" id="PF02374">
    <property type="entry name" value="ArsA_ATPase"/>
    <property type="match status" value="1"/>
</dbReference>
<dbReference type="PANTHER" id="PTHR43868">
    <property type="entry name" value="OS02G0711200 PROTEIN"/>
    <property type="match status" value="1"/>
</dbReference>
<dbReference type="RefSeq" id="WP_190468516.1">
    <property type="nucleotide sequence ID" value="NZ_JACJPW010000061.1"/>
</dbReference>
<dbReference type="SUPFAM" id="SSF52540">
    <property type="entry name" value="P-loop containing nucleoside triphosphate hydrolases"/>
    <property type="match status" value="1"/>
</dbReference>
<comment type="similarity">
    <text evidence="1">Belongs to the arsA ATPase family.</text>
</comment>
<feature type="domain" description="ArsA HSP20-like" evidence="3">
    <location>
        <begin position="331"/>
        <end position="389"/>
    </location>
</feature>
<dbReference type="InterPro" id="IPR040612">
    <property type="entry name" value="ArsA_HSP20-like"/>
</dbReference>
<feature type="domain" description="ArsA/GET3 Anion-transporting ATPase-like" evidence="2">
    <location>
        <begin position="4"/>
        <end position="296"/>
    </location>
</feature>
<dbReference type="InterPro" id="IPR027417">
    <property type="entry name" value="P-loop_NTPase"/>
</dbReference>
<organism evidence="4 5">
    <name type="scientific">Aerosakkonema funiforme FACHB-1375</name>
    <dbReference type="NCBI Taxonomy" id="2949571"/>
    <lineage>
        <taxon>Bacteria</taxon>
        <taxon>Bacillati</taxon>
        <taxon>Cyanobacteriota</taxon>
        <taxon>Cyanophyceae</taxon>
        <taxon>Oscillatoriophycideae</taxon>
        <taxon>Aerosakkonematales</taxon>
        <taxon>Aerosakkonemataceae</taxon>
        <taxon>Aerosakkonema</taxon>
    </lineage>
</organism>
<name>A0A926VID2_9CYAN</name>
<evidence type="ECO:0000313" key="5">
    <source>
        <dbReference type="Proteomes" id="UP000641646"/>
    </source>
</evidence>
<dbReference type="EMBL" id="JACJPW010000061">
    <property type="protein sequence ID" value="MBD2183678.1"/>
    <property type="molecule type" value="Genomic_DNA"/>
</dbReference>
<proteinExistence type="inferred from homology"/>
<dbReference type="Proteomes" id="UP000641646">
    <property type="component" value="Unassembled WGS sequence"/>
</dbReference>
<sequence>MSLILTFLGKGGTGRTTVAIAAAKQLASQGKRVLLAGQGSDPAMSAILGATLGPDPQEISTNLQGVQFHTAQLLERSWEELKKLEAQYLRTPIVKEVFGQELGVLPGMDSALGLNAIREYDAAGKYDAIVYDGTGDQTTLRMLGMPEILSWYIRRFRNLFINSDLGKTISPFIQPVTSAVLNVNWGEDNFAQPTNQVNNLLDQGKDAVANPHRMAAYLVSTGDPVAIATAKYLWGSAQQIGLTVGGVILNQATMPDTTAAETAQNLEQVYQTFDREAAVTDSVTSEFAPLAVSVMPARSGGNWQPLMAALPDFRQAYRAPKPIEIDIPARQVRLFLPGFDKKQVKLTQYGPEVTIEAGDQRRNIFLPPQLSGQPVKGAKFQNSYLTISF</sequence>
<dbReference type="Gene3D" id="2.60.40.790">
    <property type="match status" value="1"/>
</dbReference>
<dbReference type="InterPro" id="IPR008978">
    <property type="entry name" value="HSP20-like_chaperone"/>
</dbReference>
<dbReference type="PANTHER" id="PTHR43868:SF1">
    <property type="entry name" value="P-LOOP CONTAINING NUCLEOSIDE TRIPHOSPHATE HYDROLASES SUPERFAMILY PROTEIN"/>
    <property type="match status" value="1"/>
</dbReference>
<dbReference type="InterPro" id="IPR025723">
    <property type="entry name" value="ArsA/GET3_ATPase-like"/>
</dbReference>
<evidence type="ECO:0000256" key="1">
    <source>
        <dbReference type="ARBA" id="ARBA00011040"/>
    </source>
</evidence>
<keyword evidence="5" id="KW-1185">Reference proteome</keyword>
<accession>A0A926VID2</accession>
<dbReference type="AlphaFoldDB" id="A0A926VID2"/>
<dbReference type="CDD" id="cd02035">
    <property type="entry name" value="ArsA"/>
    <property type="match status" value="1"/>
</dbReference>